<gene>
    <name evidence="7" type="ORF">NX801_29160</name>
</gene>
<name>A0ABT2CQC0_9ACTN</name>
<protein>
    <submittedName>
        <fullName evidence="7">SAICAR synthetase</fullName>
    </submittedName>
</protein>
<evidence type="ECO:0000256" key="5">
    <source>
        <dbReference type="ARBA" id="ARBA00048475"/>
    </source>
</evidence>
<keyword evidence="1" id="KW-0436">Ligase</keyword>
<evidence type="ECO:0000256" key="3">
    <source>
        <dbReference type="ARBA" id="ARBA00022755"/>
    </source>
</evidence>
<keyword evidence="4" id="KW-0067">ATP-binding</keyword>
<sequence length="243" mass="27723">MPTNVYTDVYTEVLSRTPDISGHSKKVWLLDSGTCLVELIPSLSSFTYSRNELIDGTGELRLDFFEHVSGRLAAEGVHTVFRERTGPLTYLADYRPSPPFEVIVKNRATGSTMRKYPGLFTEGQRFERPVVKFDYRVDPEDQPIGEDYLRLLGIDVEAFRDAAQRCNTVLRRLLEPLDLWDFCLIIAPDEEHGLVINSEISPDCMRLRSGAGECYDKDLFRQGASGEEIIKRWTELMRLVTHA</sequence>
<reference evidence="7" key="1">
    <citation type="submission" date="2022-08" db="EMBL/GenBank/DDBJ databases">
        <authorList>
            <person name="Somphong A."/>
            <person name="Phongsopitanun W."/>
        </authorList>
    </citation>
    <scope>NUCLEOTIDE SEQUENCE</scope>
    <source>
        <strain evidence="7">LP05-1</strain>
    </source>
</reference>
<evidence type="ECO:0000259" key="6">
    <source>
        <dbReference type="Pfam" id="PF01259"/>
    </source>
</evidence>
<feature type="domain" description="SAICAR synthetase/ADE2 N-terminal" evidence="6">
    <location>
        <begin position="21"/>
        <end position="226"/>
    </location>
</feature>
<dbReference type="Proteomes" id="UP001431313">
    <property type="component" value="Unassembled WGS sequence"/>
</dbReference>
<proteinExistence type="predicted"/>
<evidence type="ECO:0000313" key="7">
    <source>
        <dbReference type="EMBL" id="MCS0639635.1"/>
    </source>
</evidence>
<keyword evidence="3" id="KW-0658">Purine biosynthesis</keyword>
<comment type="catalytic activity">
    <reaction evidence="5">
        <text>5-amino-1-(5-phospho-D-ribosyl)imidazole-4-carboxylate + L-aspartate + ATP = (2S)-2-[5-amino-1-(5-phospho-beta-D-ribosyl)imidazole-4-carboxamido]succinate + ADP + phosphate + 2 H(+)</text>
        <dbReference type="Rhea" id="RHEA:22628"/>
        <dbReference type="ChEBI" id="CHEBI:15378"/>
        <dbReference type="ChEBI" id="CHEBI:29991"/>
        <dbReference type="ChEBI" id="CHEBI:30616"/>
        <dbReference type="ChEBI" id="CHEBI:43474"/>
        <dbReference type="ChEBI" id="CHEBI:58443"/>
        <dbReference type="ChEBI" id="CHEBI:77657"/>
        <dbReference type="ChEBI" id="CHEBI:456216"/>
        <dbReference type="EC" id="6.3.2.6"/>
    </reaction>
</comment>
<comment type="caution">
    <text evidence="7">The sequence shown here is derived from an EMBL/GenBank/DDBJ whole genome shotgun (WGS) entry which is preliminary data.</text>
</comment>
<evidence type="ECO:0000313" key="8">
    <source>
        <dbReference type="Proteomes" id="UP001431313"/>
    </source>
</evidence>
<dbReference type="Pfam" id="PF01259">
    <property type="entry name" value="SAICAR_synt"/>
    <property type="match status" value="1"/>
</dbReference>
<keyword evidence="2" id="KW-0547">Nucleotide-binding</keyword>
<dbReference type="Gene3D" id="3.30.470.20">
    <property type="entry name" value="ATP-grasp fold, B domain"/>
    <property type="match status" value="1"/>
</dbReference>
<keyword evidence="8" id="KW-1185">Reference proteome</keyword>
<evidence type="ECO:0000256" key="1">
    <source>
        <dbReference type="ARBA" id="ARBA00022598"/>
    </source>
</evidence>
<organism evidence="7 8">
    <name type="scientific">Streptomyces pyxinae</name>
    <dbReference type="NCBI Taxonomy" id="2970734"/>
    <lineage>
        <taxon>Bacteria</taxon>
        <taxon>Bacillati</taxon>
        <taxon>Actinomycetota</taxon>
        <taxon>Actinomycetes</taxon>
        <taxon>Kitasatosporales</taxon>
        <taxon>Streptomycetaceae</taxon>
        <taxon>Streptomyces</taxon>
    </lineage>
</organism>
<dbReference type="Gene3D" id="3.30.200.20">
    <property type="entry name" value="Phosphorylase Kinase, domain 1"/>
    <property type="match status" value="1"/>
</dbReference>
<dbReference type="RefSeq" id="WP_258790962.1">
    <property type="nucleotide sequence ID" value="NZ_JANUGQ010000040.1"/>
</dbReference>
<evidence type="ECO:0000256" key="2">
    <source>
        <dbReference type="ARBA" id="ARBA00022741"/>
    </source>
</evidence>
<evidence type="ECO:0000256" key="4">
    <source>
        <dbReference type="ARBA" id="ARBA00022840"/>
    </source>
</evidence>
<dbReference type="EMBL" id="JANUGQ010000040">
    <property type="protein sequence ID" value="MCS0639635.1"/>
    <property type="molecule type" value="Genomic_DNA"/>
</dbReference>
<dbReference type="SUPFAM" id="SSF56104">
    <property type="entry name" value="SAICAR synthase-like"/>
    <property type="match status" value="1"/>
</dbReference>
<accession>A0ABT2CQC0</accession>
<dbReference type="InterPro" id="IPR028923">
    <property type="entry name" value="SAICAR_synt/ADE2_N"/>
</dbReference>